<keyword evidence="3" id="KW-1185">Reference proteome</keyword>
<comment type="caution">
    <text evidence="2">The sequence shown here is derived from an EMBL/GenBank/DDBJ whole genome shotgun (WGS) entry which is preliminary data.</text>
</comment>
<evidence type="ECO:0000256" key="1">
    <source>
        <dbReference type="SAM" id="MobiDB-lite"/>
    </source>
</evidence>
<feature type="compositionally biased region" description="Pro residues" evidence="1">
    <location>
        <begin position="70"/>
        <end position="87"/>
    </location>
</feature>
<evidence type="ECO:0000313" key="3">
    <source>
        <dbReference type="Proteomes" id="UP001164776"/>
    </source>
</evidence>
<dbReference type="Proteomes" id="UP001164776">
    <property type="component" value="Unassembled WGS sequence"/>
</dbReference>
<dbReference type="EMBL" id="MU631166">
    <property type="protein sequence ID" value="KAJ1253489.1"/>
    <property type="molecule type" value="Genomic_DNA"/>
</dbReference>
<organism evidence="2 3">
    <name type="scientific">Paspalum vaginatum</name>
    <name type="common">seashore paspalum</name>
    <dbReference type="NCBI Taxonomy" id="158149"/>
    <lineage>
        <taxon>Eukaryota</taxon>
        <taxon>Viridiplantae</taxon>
        <taxon>Streptophyta</taxon>
        <taxon>Embryophyta</taxon>
        <taxon>Tracheophyta</taxon>
        <taxon>Spermatophyta</taxon>
        <taxon>Magnoliopsida</taxon>
        <taxon>Liliopsida</taxon>
        <taxon>Poales</taxon>
        <taxon>Poaceae</taxon>
        <taxon>PACMAD clade</taxon>
        <taxon>Panicoideae</taxon>
        <taxon>Andropogonodae</taxon>
        <taxon>Paspaleae</taxon>
        <taxon>Paspalinae</taxon>
        <taxon>Paspalum</taxon>
    </lineage>
</organism>
<proteinExistence type="predicted"/>
<feature type="compositionally biased region" description="Low complexity" evidence="1">
    <location>
        <begin position="88"/>
        <end position="99"/>
    </location>
</feature>
<dbReference type="AlphaFoldDB" id="A0A9W7X704"/>
<protein>
    <submittedName>
        <fullName evidence="2">Uncharacterized protein</fullName>
    </submittedName>
</protein>
<feature type="region of interest" description="Disordered" evidence="1">
    <location>
        <begin position="1"/>
        <end position="29"/>
    </location>
</feature>
<sequence length="129" mass="13382">MAACHRRPHAAYPRLARPAPHPASPGRFRGFLRALPHLLALSSLLSLVWGAWPPLPVESELKARRASSSGPPPPHPTRAPPSPPSPLRTPKTRPSSAAPRAPPTGVAAMAATVSSASPWGTPSATSSHG</sequence>
<feature type="region of interest" description="Disordered" evidence="1">
    <location>
        <begin position="61"/>
        <end position="129"/>
    </location>
</feature>
<reference evidence="2 3" key="1">
    <citation type="submission" date="2022-10" db="EMBL/GenBank/DDBJ databases">
        <title>WGS assembly of Paspalum vaginatum 540-79.</title>
        <authorList>
            <person name="Sun G."/>
            <person name="Wase N."/>
            <person name="Shu S."/>
            <person name="Jenkins J."/>
            <person name="Zhou B."/>
            <person name="Torres-Rodriguez J."/>
            <person name="Chen C."/>
            <person name="Sandor L."/>
            <person name="Plott C."/>
            <person name="Yoshinga Y."/>
            <person name="Daum C."/>
            <person name="Qi P."/>
            <person name="Barry K."/>
            <person name="Lipzen A."/>
            <person name="Berry L."/>
            <person name="Pedersen C."/>
            <person name="Gottilla T."/>
            <person name="Foltz A."/>
            <person name="Yu H."/>
            <person name="O'Malley R."/>
            <person name="Zhang C."/>
            <person name="Devos K."/>
            <person name="Sigmon B."/>
            <person name="Yu B."/>
            <person name="Obata T."/>
            <person name="Schmutz J."/>
            <person name="Schnable J."/>
        </authorList>
    </citation>
    <scope>NUCLEOTIDE SEQUENCE [LARGE SCALE GENOMIC DNA]</scope>
    <source>
        <strain evidence="3">cv. 540-79</strain>
    </source>
</reference>
<evidence type="ECO:0000313" key="2">
    <source>
        <dbReference type="EMBL" id="KAJ1253489.1"/>
    </source>
</evidence>
<name>A0A9W7X704_9POAL</name>
<feature type="compositionally biased region" description="Polar residues" evidence="1">
    <location>
        <begin position="118"/>
        <end position="129"/>
    </location>
</feature>
<gene>
    <name evidence="2" type="ORF">BS78_K249900</name>
</gene>
<accession>A0A9W7X704</accession>
<feature type="compositionally biased region" description="Low complexity" evidence="1">
    <location>
        <begin position="106"/>
        <end position="117"/>
    </location>
</feature>